<comment type="similarity">
    <text evidence="2">Belongs to the NFX1 family.</text>
</comment>
<evidence type="ECO:0000256" key="12">
    <source>
        <dbReference type="PROSITE-ProRule" id="PRU00221"/>
    </source>
</evidence>
<evidence type="ECO:0000313" key="16">
    <source>
        <dbReference type="EMBL" id="KAK2941891.1"/>
    </source>
</evidence>
<keyword evidence="8" id="KW-0805">Transcription regulation</keyword>
<dbReference type="Pfam" id="PF00400">
    <property type="entry name" value="WD40"/>
    <property type="match status" value="1"/>
</dbReference>
<evidence type="ECO:0000256" key="8">
    <source>
        <dbReference type="ARBA" id="ARBA00023015"/>
    </source>
</evidence>
<keyword evidence="7" id="KW-0862">Zinc</keyword>
<dbReference type="PANTHER" id="PTHR12360:SF12">
    <property type="entry name" value="TRANSCRIPTIONAL REPRESSOR NF-X1"/>
    <property type="match status" value="1"/>
</dbReference>
<dbReference type="PROSITE" id="PS50082">
    <property type="entry name" value="WD_REPEATS_2"/>
    <property type="match status" value="1"/>
</dbReference>
<proteinExistence type="inferred from homology"/>
<evidence type="ECO:0000256" key="11">
    <source>
        <dbReference type="PROSITE-ProRule" id="PRU00175"/>
    </source>
</evidence>
<dbReference type="EMBL" id="JARBJD010000453">
    <property type="protein sequence ID" value="KAK2941891.1"/>
    <property type="molecule type" value="Genomic_DNA"/>
</dbReference>
<evidence type="ECO:0000256" key="2">
    <source>
        <dbReference type="ARBA" id="ARBA00007269"/>
    </source>
</evidence>
<dbReference type="PROSITE" id="PS50294">
    <property type="entry name" value="WD_REPEATS_REGION"/>
    <property type="match status" value="1"/>
</dbReference>
<feature type="domain" description="RING-type" evidence="15">
    <location>
        <begin position="65"/>
        <end position="113"/>
    </location>
</feature>
<organism evidence="16 17">
    <name type="scientific">Blattamonas nauphoetae</name>
    <dbReference type="NCBI Taxonomy" id="2049346"/>
    <lineage>
        <taxon>Eukaryota</taxon>
        <taxon>Metamonada</taxon>
        <taxon>Preaxostyla</taxon>
        <taxon>Oxymonadida</taxon>
        <taxon>Blattamonas</taxon>
    </lineage>
</organism>
<dbReference type="InterPro" id="IPR034078">
    <property type="entry name" value="NFX1_fam"/>
</dbReference>
<dbReference type="PROSITE" id="PS00678">
    <property type="entry name" value="WD_REPEATS_1"/>
    <property type="match status" value="1"/>
</dbReference>
<feature type="repeat" description="WD" evidence="12">
    <location>
        <begin position="1560"/>
        <end position="1601"/>
    </location>
</feature>
<protein>
    <submittedName>
        <fullName evidence="16">FKBP12-associated protein 1 like protein</fullName>
    </submittedName>
</protein>
<evidence type="ECO:0000256" key="4">
    <source>
        <dbReference type="ARBA" id="ARBA00022723"/>
    </source>
</evidence>
<reference evidence="16 17" key="1">
    <citation type="journal article" date="2022" name="bioRxiv">
        <title>Genomics of Preaxostyla Flagellates Illuminates Evolutionary Transitions and the Path Towards Mitochondrial Loss.</title>
        <authorList>
            <person name="Novak L.V.F."/>
            <person name="Treitli S.C."/>
            <person name="Pyrih J."/>
            <person name="Halakuc P."/>
            <person name="Pipaliya S.V."/>
            <person name="Vacek V."/>
            <person name="Brzon O."/>
            <person name="Soukal P."/>
            <person name="Eme L."/>
            <person name="Dacks J.B."/>
            <person name="Karnkowska A."/>
            <person name="Elias M."/>
            <person name="Hampl V."/>
        </authorList>
    </citation>
    <scope>NUCLEOTIDE SEQUENCE [LARGE SCALE GENOMIC DNA]</scope>
    <source>
        <strain evidence="16">NAU3</strain>
        <tissue evidence="16">Gut</tissue>
    </source>
</reference>
<dbReference type="InterPro" id="IPR001841">
    <property type="entry name" value="Znf_RING"/>
</dbReference>
<dbReference type="Proteomes" id="UP001281761">
    <property type="component" value="Unassembled WGS sequence"/>
</dbReference>
<evidence type="ECO:0000256" key="14">
    <source>
        <dbReference type="SAM" id="Phobius"/>
    </source>
</evidence>
<evidence type="ECO:0000313" key="17">
    <source>
        <dbReference type="Proteomes" id="UP001281761"/>
    </source>
</evidence>
<dbReference type="InterPro" id="IPR001680">
    <property type="entry name" value="WD40_rpt"/>
</dbReference>
<keyword evidence="9" id="KW-0804">Transcription</keyword>
<name>A0ABQ9WTZ7_9EUKA</name>
<feature type="region of interest" description="Disordered" evidence="13">
    <location>
        <begin position="1336"/>
        <end position="1369"/>
    </location>
</feature>
<comment type="subcellular location">
    <subcellularLocation>
        <location evidence="1">Nucleus</location>
    </subcellularLocation>
</comment>
<sequence length="1716" mass="190465">MGMIFTTHSSQAPPTRSSHPRQHWHRNDTWKPKPKDIPPSQSPPINKPKKYTPFEPRSHSSSTECPICTELILSRHPIWTCAVCYHSFHLSCISQWLNTMIERKRQSTTPGNRLPEGVQSHGMTLFSLTDFLRDTDSPNEASQQTPTLEPEMTIRCPLCNTHSPIRASSSDPTKIASLCFCGKMENPDINYDAPHSCGDICGRKLSKTSDGTVSEFDCPHHCPKTCHSGPCPPCTQLGPPRRCFCGAVEERRRCGADKDGFSCPGICGKILSCGNHTCERTCHSGPCGPCSKREQGYCYCHKTRRDDIPCGSHNNLPHDVEYYIDPVTEQSVPCCFSCGQHCERVLSCNNHLCQNPCHEHKCEKCPGDPSIVKQCGCGRHSLQELTNNPSGNRLSCLDPVPSCGEICDQVIPLCHHRCQRKCHPRITLPPPAPGTDDKSEKSRRLEWSCSVCEEYVAVRCRCGHSLKIIPCRKMEALIREVMQHCFDNSLALPQGILQDNDTKDAQKATFSLAPSCFPVPTATSLVQAFILSHPNLVVDSDEFLEEMNLDRDIKEFKQNLDPRFLTSVFVCTRPCNQKRKCKKHKCTTICCPLPNKDSHECPLPCSKLLSCHRHQCKQHCHAGNCPPCSFVSSSTPYQCPCGACRLPPPIFCNTSIPVCSGECVLARSCGHPIDHSCHVISKDSPDFQALLEQMKREHADDPDFDVSTHLPMCYSLFYELTSPSSCPPCQERVDRMCAGDHVMLKGVVCGCGPVSCGSVCGKTMKCGIHACKRICHGGDCEVVETVDTPTPEVSSSSLLFSLTGQSPVSSPLPQTQTLTQSARLFALYPPSEQNCNLVCSLPLRFCGHPCQSQCHFPHPCLQTEPCTATIVVRCPCGNREETAQCGACITNQLASFRKLECDASCDQIQWNLNQSFAFRLPFTFNQSKLETAVIQQSSKQQKSSFPPFFTSPISLFSSNTYETSTDSFQVFSESALKLTRKNTDFVRSCELVMAIVVAASRPPSKGTHEQDDIPFPSFRHPITPHDLSTLPLSQFSSLGRARSTMETVLSIAGLDNQGWGVGEEPDVVESPELTREKRNLLAEIANQFGLYCSQPVKGKEGSTYTESLTVSFHPFKLPPQPPQQVVQSRNARQGAVSTGPLFASSFTSSASTADYSVPKTKPKIPNILLSQAWEPKRMTAKLSMDLALSDIIPAANEHGILEKTNPEKELSFNVLFTTCFLFIDSKQPKETDFSVAEVNDLLSPMARRFQLFLLSNDNYAMFLALRAGWVRLIDEKSKGTVDPPEPFPTQFTERMTFGIVPSPGEMLDVGLIVIASILLAFFGYIWWMKRKETKKKKDQEARKKAQQQQPQVQKPKKDKPAPEKPTEKYGSIHLGCKDDIGAFAFTNNYLVTACDDKTVRALPKKELLKNGKTIRTGIASDSPSALSVLPGTNKFAVAMNDGKTLQLLRFQEGSSVQCEVGETLRLSQQETHPAEIDFLAYRPGFLLTACKKDRCAKLWTLGGELVQTYSFNQGTLHSFAVSPDGRFATGGCFMSEAKILSIGLAKDKKTPAGITMLESLCGHKTGILAVTFTPDSKSVVTVSKDGTWKIWEVDIDYKKRTPETKKTFQLEPGFLAPIQTEEPKKKKGPVDPYARVEEPQTFMPQFLIEICPEGKKIFFTNGIHIYVHNLADGKLIKRIRSVDYIIDAHWQTEGRIAVCTQRSRSITLYKLSEKSA</sequence>
<dbReference type="InterPro" id="IPR015943">
    <property type="entry name" value="WD40/YVTN_repeat-like_dom_sf"/>
</dbReference>
<evidence type="ECO:0000256" key="7">
    <source>
        <dbReference type="ARBA" id="ARBA00022833"/>
    </source>
</evidence>
<dbReference type="PROSITE" id="PS50089">
    <property type="entry name" value="ZF_RING_2"/>
    <property type="match status" value="1"/>
</dbReference>
<dbReference type="InterPro" id="IPR019775">
    <property type="entry name" value="WD40_repeat_CS"/>
</dbReference>
<keyword evidence="14" id="KW-0472">Membrane</keyword>
<keyword evidence="14" id="KW-1133">Transmembrane helix</keyword>
<evidence type="ECO:0000256" key="6">
    <source>
        <dbReference type="ARBA" id="ARBA00022771"/>
    </source>
</evidence>
<feature type="compositionally biased region" description="Polar residues" evidence="13">
    <location>
        <begin position="1"/>
        <end position="17"/>
    </location>
</feature>
<dbReference type="InterPro" id="IPR000967">
    <property type="entry name" value="Znf_NFX1"/>
</dbReference>
<feature type="region of interest" description="Disordered" evidence="13">
    <location>
        <begin position="1"/>
        <end position="62"/>
    </location>
</feature>
<dbReference type="SUPFAM" id="SSF50978">
    <property type="entry name" value="WD40 repeat-like"/>
    <property type="match status" value="1"/>
</dbReference>
<dbReference type="SMART" id="SM00438">
    <property type="entry name" value="ZnF_NFX"/>
    <property type="match status" value="8"/>
</dbReference>
<keyword evidence="17" id="KW-1185">Reference proteome</keyword>
<feature type="compositionally biased region" description="Basic and acidic residues" evidence="13">
    <location>
        <begin position="25"/>
        <end position="36"/>
    </location>
</feature>
<feature type="compositionally biased region" description="Basic and acidic residues" evidence="13">
    <location>
        <begin position="1358"/>
        <end position="1367"/>
    </location>
</feature>
<accession>A0ABQ9WTZ7</accession>
<comment type="caution">
    <text evidence="16">The sequence shown here is derived from an EMBL/GenBank/DDBJ whole genome shotgun (WGS) entry which is preliminary data.</text>
</comment>
<keyword evidence="4" id="KW-0479">Metal-binding</keyword>
<gene>
    <name evidence="16" type="ORF">BLNAU_23197</name>
</gene>
<dbReference type="SMART" id="SM00320">
    <property type="entry name" value="WD40"/>
    <property type="match status" value="5"/>
</dbReference>
<dbReference type="Pfam" id="PF01422">
    <property type="entry name" value="zf-NF-X1"/>
    <property type="match status" value="5"/>
</dbReference>
<evidence type="ECO:0000256" key="3">
    <source>
        <dbReference type="ARBA" id="ARBA00022574"/>
    </source>
</evidence>
<keyword evidence="14" id="KW-0812">Transmembrane</keyword>
<dbReference type="InterPro" id="IPR036322">
    <property type="entry name" value="WD40_repeat_dom_sf"/>
</dbReference>
<evidence type="ECO:0000256" key="9">
    <source>
        <dbReference type="ARBA" id="ARBA00023163"/>
    </source>
</evidence>
<evidence type="ECO:0000256" key="13">
    <source>
        <dbReference type="SAM" id="MobiDB-lite"/>
    </source>
</evidence>
<evidence type="ECO:0000256" key="10">
    <source>
        <dbReference type="ARBA" id="ARBA00023242"/>
    </source>
</evidence>
<evidence type="ECO:0000259" key="15">
    <source>
        <dbReference type="PROSITE" id="PS50089"/>
    </source>
</evidence>
<dbReference type="Gene3D" id="2.130.10.10">
    <property type="entry name" value="YVTN repeat-like/Quinoprotein amine dehydrogenase"/>
    <property type="match status" value="2"/>
</dbReference>
<evidence type="ECO:0000256" key="1">
    <source>
        <dbReference type="ARBA" id="ARBA00004123"/>
    </source>
</evidence>
<evidence type="ECO:0000256" key="5">
    <source>
        <dbReference type="ARBA" id="ARBA00022737"/>
    </source>
</evidence>
<keyword evidence="5" id="KW-0677">Repeat</keyword>
<feature type="transmembrane region" description="Helical" evidence="14">
    <location>
        <begin position="1309"/>
        <end position="1327"/>
    </location>
</feature>
<dbReference type="SMART" id="SM00184">
    <property type="entry name" value="RING"/>
    <property type="match status" value="1"/>
</dbReference>
<keyword evidence="10" id="KW-0539">Nucleus</keyword>
<dbReference type="CDD" id="cd06008">
    <property type="entry name" value="NF-X1-zinc-finger"/>
    <property type="match status" value="7"/>
</dbReference>
<dbReference type="PANTHER" id="PTHR12360">
    <property type="entry name" value="NUCLEAR TRANSCRIPTION FACTOR, X-BOX BINDING 1 NFX1"/>
    <property type="match status" value="1"/>
</dbReference>
<keyword evidence="3 12" id="KW-0853">WD repeat</keyword>
<keyword evidence="6 11" id="KW-0863">Zinc-finger</keyword>
<dbReference type="SUPFAM" id="SSF57850">
    <property type="entry name" value="RING/U-box"/>
    <property type="match status" value="1"/>
</dbReference>